<evidence type="ECO:0000256" key="4">
    <source>
        <dbReference type="ARBA" id="ARBA00023125"/>
    </source>
</evidence>
<dbReference type="SUPFAM" id="SSF46785">
    <property type="entry name" value="Winged helix' DNA-binding domain"/>
    <property type="match status" value="1"/>
</dbReference>
<keyword evidence="2" id="KW-0963">Cytoplasm</keyword>
<dbReference type="PRINTS" id="PR00053">
    <property type="entry name" value="FORKHEAD"/>
</dbReference>
<feature type="compositionally biased region" description="Basic and acidic residues" evidence="11">
    <location>
        <begin position="57"/>
        <end position="67"/>
    </location>
</feature>
<dbReference type="InterPro" id="IPR047409">
    <property type="entry name" value="FH_FOXO4"/>
</dbReference>
<organism evidence="13 14">
    <name type="scientific">Canis lupus familiaris</name>
    <name type="common">Dog</name>
    <name type="synonym">Canis familiaris</name>
    <dbReference type="NCBI Taxonomy" id="9615"/>
    <lineage>
        <taxon>Eukaryota</taxon>
        <taxon>Metazoa</taxon>
        <taxon>Chordata</taxon>
        <taxon>Craniata</taxon>
        <taxon>Vertebrata</taxon>
        <taxon>Euteleostomi</taxon>
        <taxon>Mammalia</taxon>
        <taxon>Eutheria</taxon>
        <taxon>Laurasiatheria</taxon>
        <taxon>Carnivora</taxon>
        <taxon>Caniformia</taxon>
        <taxon>Canidae</taxon>
        <taxon>Canis</taxon>
    </lineage>
</organism>
<dbReference type="CDD" id="cd20062">
    <property type="entry name" value="FH_FOXO4"/>
    <property type="match status" value="1"/>
</dbReference>
<dbReference type="PROSITE" id="PS50039">
    <property type="entry name" value="FORK_HEAD_3"/>
    <property type="match status" value="1"/>
</dbReference>
<dbReference type="AlphaFoldDB" id="A0A8C0NWD9"/>
<keyword evidence="5" id="KW-0804">Transcription</keyword>
<feature type="compositionally biased region" description="Polar residues" evidence="11">
    <location>
        <begin position="260"/>
        <end position="273"/>
    </location>
</feature>
<evidence type="ECO:0000256" key="5">
    <source>
        <dbReference type="ARBA" id="ARBA00023163"/>
    </source>
</evidence>
<evidence type="ECO:0000313" key="13">
    <source>
        <dbReference type="Ensembl" id="ENSCAFP00030033310.1"/>
    </source>
</evidence>
<dbReference type="FunFam" id="1.10.10.10:FF:000032">
    <property type="entry name" value="Forkhead box protein O4"/>
    <property type="match status" value="1"/>
</dbReference>
<keyword evidence="4 10" id="KW-0238">DNA-binding</keyword>
<dbReference type="GO" id="GO:0043565">
    <property type="term" value="F:sequence-specific DNA binding"/>
    <property type="evidence" value="ECO:0007669"/>
    <property type="project" value="InterPro"/>
</dbReference>
<dbReference type="Gene3D" id="1.10.10.10">
    <property type="entry name" value="Winged helix-like DNA-binding domain superfamily/Winged helix DNA-binding domain"/>
    <property type="match status" value="1"/>
</dbReference>
<dbReference type="SMART" id="SM00339">
    <property type="entry name" value="FH"/>
    <property type="match status" value="1"/>
</dbReference>
<feature type="region of interest" description="Disordered" evidence="11">
    <location>
        <begin position="1"/>
        <end position="103"/>
    </location>
</feature>
<dbReference type="PROSITE" id="PS00658">
    <property type="entry name" value="FORK_HEAD_2"/>
    <property type="match status" value="1"/>
</dbReference>
<evidence type="ECO:0000256" key="8">
    <source>
        <dbReference type="ARBA" id="ARBA00034895"/>
    </source>
</evidence>
<evidence type="ECO:0000256" key="3">
    <source>
        <dbReference type="ARBA" id="ARBA00023015"/>
    </source>
</evidence>
<evidence type="ECO:0000256" key="11">
    <source>
        <dbReference type="SAM" id="MobiDB-lite"/>
    </source>
</evidence>
<dbReference type="PANTHER" id="PTHR45767">
    <property type="entry name" value="FORKHEAD BOX PROTEIN O"/>
    <property type="match status" value="1"/>
</dbReference>
<evidence type="ECO:0000256" key="10">
    <source>
        <dbReference type="PROSITE-ProRule" id="PRU00089"/>
    </source>
</evidence>
<dbReference type="Ensembl" id="ENSCAFT00030038182.1">
    <property type="protein sequence ID" value="ENSCAFP00030033310.1"/>
    <property type="gene ID" value="ENSCAFG00030020784.1"/>
</dbReference>
<keyword evidence="6 10" id="KW-0539">Nucleus</keyword>
<dbReference type="InterPro" id="IPR036388">
    <property type="entry name" value="WH-like_DNA-bd_sf"/>
</dbReference>
<dbReference type="InterPro" id="IPR030456">
    <property type="entry name" value="TF_fork_head_CS_2"/>
</dbReference>
<dbReference type="Proteomes" id="UP000694429">
    <property type="component" value="Unassembled WGS sequence"/>
</dbReference>
<name>A0A8C0NWD9_CANLF</name>
<evidence type="ECO:0000256" key="2">
    <source>
        <dbReference type="ARBA" id="ARBA00022490"/>
    </source>
</evidence>
<keyword evidence="3" id="KW-0805">Transcription regulation</keyword>
<evidence type="ECO:0000256" key="9">
    <source>
        <dbReference type="ARBA" id="ARBA00034898"/>
    </source>
</evidence>
<dbReference type="InterPro" id="IPR001766">
    <property type="entry name" value="Fork_head_dom"/>
</dbReference>
<feature type="region of interest" description="Disordered" evidence="11">
    <location>
        <begin position="181"/>
        <end position="294"/>
    </location>
</feature>
<evidence type="ECO:0000313" key="14">
    <source>
        <dbReference type="Proteomes" id="UP000694429"/>
    </source>
</evidence>
<evidence type="ECO:0000256" key="7">
    <source>
        <dbReference type="ARBA" id="ARBA00034871"/>
    </source>
</evidence>
<comment type="subcellular location">
    <subcellularLocation>
        <location evidence="1">Cytoplasm</location>
    </subcellularLocation>
    <subcellularLocation>
        <location evidence="10">Nucleus</location>
    </subcellularLocation>
</comment>
<dbReference type="GO" id="GO:0003700">
    <property type="term" value="F:DNA-binding transcription factor activity"/>
    <property type="evidence" value="ECO:0007669"/>
    <property type="project" value="InterPro"/>
</dbReference>
<evidence type="ECO:0000256" key="1">
    <source>
        <dbReference type="ARBA" id="ARBA00004496"/>
    </source>
</evidence>
<feature type="compositionally biased region" description="Basic residues" evidence="11">
    <location>
        <begin position="208"/>
        <end position="219"/>
    </location>
</feature>
<protein>
    <recommendedName>
        <fullName evidence="7">Forkhead box protein O1</fullName>
    </recommendedName>
    <alternativeName>
        <fullName evidence="8">Forkhead box protein O1A</fullName>
    </alternativeName>
    <alternativeName>
        <fullName evidence="9">Forkhead in rhabdomyosarcoma</fullName>
    </alternativeName>
</protein>
<evidence type="ECO:0000259" key="12">
    <source>
        <dbReference type="PROSITE" id="PS50039"/>
    </source>
</evidence>
<dbReference type="InterPro" id="IPR036390">
    <property type="entry name" value="WH_DNA-bd_sf"/>
</dbReference>
<feature type="domain" description="Fork-head" evidence="12">
    <location>
        <begin position="104"/>
        <end position="198"/>
    </location>
</feature>
<dbReference type="Pfam" id="PF00250">
    <property type="entry name" value="Forkhead"/>
    <property type="match status" value="1"/>
</dbReference>
<reference evidence="13" key="1">
    <citation type="submission" date="2025-08" db="UniProtKB">
        <authorList>
            <consortium name="Ensembl"/>
        </authorList>
    </citation>
    <scope>IDENTIFICATION</scope>
</reference>
<dbReference type="GO" id="GO:0005737">
    <property type="term" value="C:cytoplasm"/>
    <property type="evidence" value="ECO:0007669"/>
    <property type="project" value="UniProtKB-SubCell"/>
</dbReference>
<dbReference type="GO" id="GO:0005634">
    <property type="term" value="C:nucleus"/>
    <property type="evidence" value="ECO:0007669"/>
    <property type="project" value="UniProtKB-SubCell"/>
</dbReference>
<feature type="compositionally biased region" description="Polar residues" evidence="11">
    <location>
        <begin position="1"/>
        <end position="10"/>
    </location>
</feature>
<accession>A0A8C0NWD9</accession>
<sequence length="558" mass="60243">MDPRNENSATEAAAIIDLDPDFEPQSRPRSCTWPLPRPELTTEPSEPLEPPEVEPGLGEKVHPEGRSEPTLLPSQLPEPAGGPQPGILGAVTGPRKGGSRRNAWGNQSYAELISQAIESAPEKRLTLAQIYEWMVRTVPYFKDKGDSNSSAGWKNSIRHNLSLHSKFIKVHNEATGKSSWWMLNPEGGKSGKAPRRRAASMDSSSKLLRGRSKAPKKKPAVLPAPSEGATPASPVGHFAKWSGSPCSRNREEADVWTTFRPRSSSNASTISTRHSPRRPESEALAEEEVPASVSSYAGGVPPTLNEDLELLDGLNLTSSHSLLSRSSLSGFSLQHPGVAGPLHTYSTSLFGTAEGPLSAGEGCFASSQSLEALLTSDTPPPPADVLMTQHHLQSWQVLPSPRPWGLLCSHLLLKPQAKTECLRIWILTCIWRTWSVMWITSSVTSWMGARDWTSTSSQIPEPWLEALSSALEVEPGVPISTLYPWPLSGNLGPRFRARVGSAHTGVEEIIKIKLPHLGTVGGGRERGGGKGKGLFSLCQLEGEAPSWEPALVPSIPTP</sequence>
<proteinExistence type="predicted"/>
<evidence type="ECO:0000256" key="6">
    <source>
        <dbReference type="ARBA" id="ARBA00023242"/>
    </source>
</evidence>
<dbReference type="PANTHER" id="PTHR45767:SF3">
    <property type="entry name" value="FORKHEAD BOX PROTEIN O4"/>
    <property type="match status" value="1"/>
</dbReference>
<feature type="DNA-binding region" description="Fork-head" evidence="10">
    <location>
        <begin position="104"/>
        <end position="198"/>
    </location>
</feature>